<dbReference type="GO" id="GO:0005524">
    <property type="term" value="F:ATP binding"/>
    <property type="evidence" value="ECO:0007669"/>
    <property type="project" value="UniProtKB-KW"/>
</dbReference>
<evidence type="ECO:0000313" key="8">
    <source>
        <dbReference type="Proteomes" id="UP000053660"/>
    </source>
</evidence>
<keyword evidence="5" id="KW-0067">ATP-binding</keyword>
<keyword evidence="2" id="KW-0808">Transferase</keyword>
<dbReference type="GO" id="GO:0005739">
    <property type="term" value="C:mitochondrion"/>
    <property type="evidence" value="ECO:0007669"/>
    <property type="project" value="TreeGrafter"/>
</dbReference>
<name>A0A0B1TDW5_OESDE</name>
<dbReference type="Pfam" id="PF02782">
    <property type="entry name" value="FGGY_C"/>
    <property type="match status" value="1"/>
</dbReference>
<dbReference type="InterPro" id="IPR018483">
    <property type="entry name" value="Carb_kinase_FGGY_CS"/>
</dbReference>
<gene>
    <name evidence="7" type="ORF">OESDEN_06053</name>
</gene>
<accession>A0A0B1TDW5</accession>
<evidence type="ECO:0000256" key="4">
    <source>
        <dbReference type="ARBA" id="ARBA00022777"/>
    </source>
</evidence>
<dbReference type="PROSITE" id="PS00445">
    <property type="entry name" value="FGGY_KINASES_2"/>
    <property type="match status" value="1"/>
</dbReference>
<keyword evidence="4" id="KW-0418">Kinase</keyword>
<dbReference type="AlphaFoldDB" id="A0A0B1TDW5"/>
<sequence>MEPICRSVKSTEGVIFVPSFNGLFTPYWDPSARGTILGLTQYTTKAHICLAALQAVAYQSAEMIEAVELDLQDTTIKTIKTPNTTECSGWGAAVAGGIGAQQFSLDEYSTREASGNCYMPHSDTKRRAAGLSKWKEAVSRARGWAE</sequence>
<dbReference type="EMBL" id="KN550502">
    <property type="protein sequence ID" value="KHJ94022.1"/>
    <property type="molecule type" value="Genomic_DNA"/>
</dbReference>
<dbReference type="SUPFAM" id="SSF53067">
    <property type="entry name" value="Actin-like ATPase domain"/>
    <property type="match status" value="1"/>
</dbReference>
<dbReference type="InterPro" id="IPR043129">
    <property type="entry name" value="ATPase_NBD"/>
</dbReference>
<dbReference type="GO" id="GO:0006071">
    <property type="term" value="P:glycerol metabolic process"/>
    <property type="evidence" value="ECO:0007669"/>
    <property type="project" value="TreeGrafter"/>
</dbReference>
<evidence type="ECO:0000256" key="1">
    <source>
        <dbReference type="ARBA" id="ARBA00009156"/>
    </source>
</evidence>
<evidence type="ECO:0000256" key="5">
    <source>
        <dbReference type="ARBA" id="ARBA00022840"/>
    </source>
</evidence>
<dbReference type="PANTHER" id="PTHR10196:SF69">
    <property type="entry name" value="GLYCEROL KINASE"/>
    <property type="match status" value="1"/>
</dbReference>
<proteinExistence type="inferred from homology"/>
<dbReference type="GO" id="GO:0046167">
    <property type="term" value="P:glycerol-3-phosphate biosynthetic process"/>
    <property type="evidence" value="ECO:0007669"/>
    <property type="project" value="TreeGrafter"/>
</dbReference>
<dbReference type="GO" id="GO:0006641">
    <property type="term" value="P:triglyceride metabolic process"/>
    <property type="evidence" value="ECO:0007669"/>
    <property type="project" value="TreeGrafter"/>
</dbReference>
<keyword evidence="8" id="KW-1185">Reference proteome</keyword>
<dbReference type="InterPro" id="IPR018485">
    <property type="entry name" value="FGGY_C"/>
</dbReference>
<organism evidence="7 8">
    <name type="scientific">Oesophagostomum dentatum</name>
    <name type="common">Nodular worm</name>
    <dbReference type="NCBI Taxonomy" id="61180"/>
    <lineage>
        <taxon>Eukaryota</taxon>
        <taxon>Metazoa</taxon>
        <taxon>Ecdysozoa</taxon>
        <taxon>Nematoda</taxon>
        <taxon>Chromadorea</taxon>
        <taxon>Rhabditida</taxon>
        <taxon>Rhabditina</taxon>
        <taxon>Rhabditomorpha</taxon>
        <taxon>Strongyloidea</taxon>
        <taxon>Strongylidae</taxon>
        <taxon>Oesophagostomum</taxon>
    </lineage>
</organism>
<comment type="similarity">
    <text evidence="1">Belongs to the FGGY kinase family.</text>
</comment>
<evidence type="ECO:0000259" key="6">
    <source>
        <dbReference type="Pfam" id="PF02782"/>
    </source>
</evidence>
<dbReference type="GO" id="GO:0004370">
    <property type="term" value="F:glycerol kinase activity"/>
    <property type="evidence" value="ECO:0007669"/>
    <property type="project" value="TreeGrafter"/>
</dbReference>
<feature type="domain" description="Carbohydrate kinase FGGY C-terminal" evidence="6">
    <location>
        <begin position="9"/>
        <end position="70"/>
    </location>
</feature>
<protein>
    <recommendedName>
        <fullName evidence="6">Carbohydrate kinase FGGY C-terminal domain-containing protein</fullName>
    </recommendedName>
</protein>
<dbReference type="PANTHER" id="PTHR10196">
    <property type="entry name" value="SUGAR KINASE"/>
    <property type="match status" value="1"/>
</dbReference>
<keyword evidence="3" id="KW-0547">Nucleotide-binding</keyword>
<evidence type="ECO:0000256" key="2">
    <source>
        <dbReference type="ARBA" id="ARBA00022679"/>
    </source>
</evidence>
<reference evidence="7 8" key="1">
    <citation type="submission" date="2014-03" db="EMBL/GenBank/DDBJ databases">
        <title>Draft genome of the hookworm Oesophagostomum dentatum.</title>
        <authorList>
            <person name="Mitreva M."/>
        </authorList>
    </citation>
    <scope>NUCLEOTIDE SEQUENCE [LARGE SCALE GENOMIC DNA]</scope>
    <source>
        <strain evidence="7 8">OD-Hann</strain>
    </source>
</reference>
<dbReference type="Proteomes" id="UP000053660">
    <property type="component" value="Unassembled WGS sequence"/>
</dbReference>
<evidence type="ECO:0000313" key="7">
    <source>
        <dbReference type="EMBL" id="KHJ94022.1"/>
    </source>
</evidence>
<dbReference type="Gene3D" id="3.30.420.40">
    <property type="match status" value="2"/>
</dbReference>
<evidence type="ECO:0000256" key="3">
    <source>
        <dbReference type="ARBA" id="ARBA00022741"/>
    </source>
</evidence>
<dbReference type="OrthoDB" id="5422795at2759"/>